<comment type="subcellular location">
    <subcellularLocation>
        <location evidence="2">Cytoplasm</location>
    </subcellularLocation>
    <subcellularLocation>
        <location evidence="1">Nucleus</location>
    </subcellularLocation>
</comment>
<keyword evidence="6" id="KW-0736">Signalosome</keyword>
<keyword evidence="5" id="KW-0963">Cytoplasm</keyword>
<dbReference type="InterPro" id="IPR050871">
    <property type="entry name" value="26S_Proteasome/COP9_Components"/>
</dbReference>
<dbReference type="Pfam" id="PF01399">
    <property type="entry name" value="PCI"/>
    <property type="match status" value="1"/>
</dbReference>
<evidence type="ECO:0000259" key="8">
    <source>
        <dbReference type="PROSITE" id="PS50250"/>
    </source>
</evidence>
<evidence type="ECO:0000256" key="1">
    <source>
        <dbReference type="ARBA" id="ARBA00004123"/>
    </source>
</evidence>
<evidence type="ECO:0000256" key="3">
    <source>
        <dbReference type="ARBA" id="ARBA00009318"/>
    </source>
</evidence>
<name>A0A854QHU7_CRYNE</name>
<dbReference type="PANTHER" id="PTHR10678">
    <property type="entry name" value="26S PROTEASOME NON-ATPASE REGULATORY SUBUNIT 11/COP9 SIGNALOSOME COMPLEX SUBUNIT 2"/>
    <property type="match status" value="1"/>
</dbReference>
<dbReference type="Gene3D" id="1.25.40.570">
    <property type="match status" value="1"/>
</dbReference>
<dbReference type="EMBL" id="AMKT01000041">
    <property type="protein sequence ID" value="OXG21976.1"/>
    <property type="molecule type" value="Genomic_DNA"/>
</dbReference>
<dbReference type="InterPro" id="IPR000717">
    <property type="entry name" value="PCI_dom"/>
</dbReference>
<evidence type="ECO:0000256" key="4">
    <source>
        <dbReference type="ARBA" id="ARBA00014879"/>
    </source>
</evidence>
<dbReference type="SUPFAM" id="SSF46785">
    <property type="entry name" value="Winged helix' DNA-binding domain"/>
    <property type="match status" value="1"/>
</dbReference>
<evidence type="ECO:0000313" key="9">
    <source>
        <dbReference type="EMBL" id="OXG21976.1"/>
    </source>
</evidence>
<evidence type="ECO:0000256" key="5">
    <source>
        <dbReference type="ARBA" id="ARBA00022490"/>
    </source>
</evidence>
<dbReference type="GO" id="GO:0008180">
    <property type="term" value="C:COP9 signalosome"/>
    <property type="evidence" value="ECO:0007669"/>
    <property type="project" value="UniProtKB-KW"/>
</dbReference>
<evidence type="ECO:0000313" key="10">
    <source>
        <dbReference type="Proteomes" id="UP000199727"/>
    </source>
</evidence>
<proteinExistence type="inferred from homology"/>
<dbReference type="OrthoDB" id="194139at2759"/>
<dbReference type="SMART" id="SM00753">
    <property type="entry name" value="PAM"/>
    <property type="match status" value="1"/>
</dbReference>
<comment type="similarity">
    <text evidence="3">Belongs to the CSN2 family.</text>
</comment>
<sequence length="491" mass="55787">MFVLFCKSCQDQANQKLYNQQDIADDEEYDFDYDDDDDDAEEDVVGDVENQYYKAKALKEDDAQGALKAFRIIVDDQPEKGEWGFKALKQMTKMNYLRLHEPEKALETYRELLGYTKSNVTRNYAEKTINNILDYVGGEGKHAAKAPKVPLDTLEKFYEVTRVACDEAKNERLSTKCNLKLAKLWLDRKEYTRLHPILQSLHATCAPAANSVSSDDQSKGSLLLEVYAMEIQMYSNLKETRKLKAIYNAAMQVRNAIPHPRIMGVIKECGGKMWMQEKAWAKASEDLFESFRQYDESGSAQRIQVLKYLVLNTMLMGSDINPFDSQETKPYKNDPQIVAMTNLVSAYQRRDVQEAESILKANQATITNDPFIDHFVGDLLTSLRTQYIVDIIKPYTRLELDSLADKLNIHRSEVEGLVVSLILDDKIKGKIDQVNGILMLDRFGMAQRKRYQALGTMAVELDILAGKVESEKLGVKDGGARAWVGSQAIFG</sequence>
<dbReference type="AlphaFoldDB" id="A0A854QHU7"/>
<organism evidence="9 10">
    <name type="scientific">Cryptococcus neoformans Tu259-1</name>
    <dbReference type="NCBI Taxonomy" id="1230072"/>
    <lineage>
        <taxon>Eukaryota</taxon>
        <taxon>Fungi</taxon>
        <taxon>Dikarya</taxon>
        <taxon>Basidiomycota</taxon>
        <taxon>Agaricomycotina</taxon>
        <taxon>Tremellomycetes</taxon>
        <taxon>Tremellales</taxon>
        <taxon>Cryptococcaceae</taxon>
        <taxon>Cryptococcus</taxon>
        <taxon>Cryptococcus neoformans species complex</taxon>
    </lineage>
</organism>
<protein>
    <recommendedName>
        <fullName evidence="4">COP9 signalosome complex subunit 2</fullName>
    </recommendedName>
</protein>
<evidence type="ECO:0000256" key="2">
    <source>
        <dbReference type="ARBA" id="ARBA00004496"/>
    </source>
</evidence>
<keyword evidence="7" id="KW-0539">Nucleus</keyword>
<dbReference type="SMART" id="SM00088">
    <property type="entry name" value="PINT"/>
    <property type="match status" value="1"/>
</dbReference>
<gene>
    <name evidence="9" type="ORF">C361_03403</name>
</gene>
<accession>A0A854QHU7</accession>
<evidence type="ECO:0000256" key="7">
    <source>
        <dbReference type="ARBA" id="ARBA00023242"/>
    </source>
</evidence>
<feature type="domain" description="PCI" evidence="8">
    <location>
        <begin position="283"/>
        <end position="445"/>
    </location>
</feature>
<dbReference type="GO" id="GO:0005737">
    <property type="term" value="C:cytoplasm"/>
    <property type="evidence" value="ECO:0007669"/>
    <property type="project" value="UniProtKB-SubCell"/>
</dbReference>
<evidence type="ECO:0000256" key="6">
    <source>
        <dbReference type="ARBA" id="ARBA00022790"/>
    </source>
</evidence>
<dbReference type="FunFam" id="1.25.40.570:FF:000006">
    <property type="entry name" value="COP9 signalosome complex subunit 2"/>
    <property type="match status" value="1"/>
</dbReference>
<comment type="caution">
    <text evidence="9">The sequence shown here is derived from an EMBL/GenBank/DDBJ whole genome shotgun (WGS) entry which is preliminary data.</text>
</comment>
<dbReference type="PROSITE" id="PS50250">
    <property type="entry name" value="PCI"/>
    <property type="match status" value="1"/>
</dbReference>
<dbReference type="Proteomes" id="UP000199727">
    <property type="component" value="Unassembled WGS sequence"/>
</dbReference>
<dbReference type="InterPro" id="IPR036390">
    <property type="entry name" value="WH_DNA-bd_sf"/>
</dbReference>
<reference evidence="9 10" key="1">
    <citation type="submission" date="2017-06" db="EMBL/GenBank/DDBJ databases">
        <title>Global population genomics of the pathogenic fungus Cryptococcus neoformans var. grubii.</title>
        <authorList>
            <person name="Cuomo C."/>
            <person name="Litvintseva A."/>
            <person name="Chen Y."/>
            <person name="Young S."/>
            <person name="Zeng Q."/>
            <person name="Chapman S."/>
            <person name="Gujja S."/>
            <person name="Saif S."/>
            <person name="Birren B."/>
        </authorList>
    </citation>
    <scope>NUCLEOTIDE SEQUENCE [LARGE SCALE GENOMIC DNA]</scope>
    <source>
        <strain evidence="9 10">Tu259-1</strain>
    </source>
</reference>